<comment type="similarity">
    <text evidence="1">Belongs to the OsmC/Ohr family.</text>
</comment>
<evidence type="ECO:0000256" key="2">
    <source>
        <dbReference type="SAM" id="MobiDB-lite"/>
    </source>
</evidence>
<dbReference type="InterPro" id="IPR015946">
    <property type="entry name" value="KH_dom-like_a/b"/>
</dbReference>
<dbReference type="AlphaFoldDB" id="A0A6I5A5N6"/>
<protein>
    <submittedName>
        <fullName evidence="3">Ohr family peroxiredoxin</fullName>
    </submittedName>
</protein>
<proteinExistence type="inferred from homology"/>
<accession>A0A6I5A5N6</accession>
<reference evidence="3 4" key="1">
    <citation type="submission" date="2019-11" db="EMBL/GenBank/DDBJ databases">
        <title>Genome sequences of 17 halophilic strains isolated from different environments.</title>
        <authorList>
            <person name="Furrow R.E."/>
        </authorList>
    </citation>
    <scope>NUCLEOTIDE SEQUENCE [LARGE SCALE GENOMIC DNA]</scope>
    <source>
        <strain evidence="3 4">22514_16_FS</strain>
    </source>
</reference>
<dbReference type="SUPFAM" id="SSF82784">
    <property type="entry name" value="OsmC-like"/>
    <property type="match status" value="1"/>
</dbReference>
<dbReference type="GO" id="GO:0006979">
    <property type="term" value="P:response to oxidative stress"/>
    <property type="evidence" value="ECO:0007669"/>
    <property type="project" value="InterPro"/>
</dbReference>
<dbReference type="InterPro" id="IPR003718">
    <property type="entry name" value="OsmC/Ohr_fam"/>
</dbReference>
<dbReference type="RefSeq" id="WP_160849387.1">
    <property type="nucleotide sequence ID" value="NZ_WMEQ01000020.1"/>
</dbReference>
<dbReference type="Gene3D" id="3.30.300.20">
    <property type="match status" value="1"/>
</dbReference>
<evidence type="ECO:0000313" key="3">
    <source>
        <dbReference type="EMBL" id="MYL35676.1"/>
    </source>
</evidence>
<dbReference type="Gene3D" id="2.20.25.10">
    <property type="match status" value="1"/>
</dbReference>
<name>A0A6I5A5N6_9BACI</name>
<evidence type="ECO:0000256" key="1">
    <source>
        <dbReference type="ARBA" id="ARBA00007378"/>
    </source>
</evidence>
<dbReference type="InterPro" id="IPR036102">
    <property type="entry name" value="OsmC/Ohrsf"/>
</dbReference>
<dbReference type="PANTHER" id="PTHR33797">
    <property type="entry name" value="ORGANIC HYDROPEROXIDE RESISTANCE PROTEIN-LIKE"/>
    <property type="match status" value="1"/>
</dbReference>
<sequence>MKALYTAQATAQGGREGNVSTSDNKVDLNLSVPQELGGSGGNGTNPEQLFASGFSACFDGALNLVADQNGENIESTITSQVHIGKDNPEGFKLAVHLTAEMKGVDQAKADELVEKARNVCPYSKATEGNIEVTYEAKVV</sequence>
<organism evidence="3 4">
    <name type="scientific">Pontibacillus yanchengensis</name>
    <dbReference type="NCBI Taxonomy" id="462910"/>
    <lineage>
        <taxon>Bacteria</taxon>
        <taxon>Bacillati</taxon>
        <taxon>Bacillota</taxon>
        <taxon>Bacilli</taxon>
        <taxon>Bacillales</taxon>
        <taxon>Bacillaceae</taxon>
        <taxon>Pontibacillus</taxon>
    </lineage>
</organism>
<dbReference type="Pfam" id="PF02566">
    <property type="entry name" value="OsmC"/>
    <property type="match status" value="1"/>
</dbReference>
<gene>
    <name evidence="3" type="ORF">GLW05_19035</name>
</gene>
<dbReference type="EMBL" id="WMEQ01000020">
    <property type="protein sequence ID" value="MYL35676.1"/>
    <property type="molecule type" value="Genomic_DNA"/>
</dbReference>
<feature type="region of interest" description="Disordered" evidence="2">
    <location>
        <begin position="1"/>
        <end position="25"/>
    </location>
</feature>
<dbReference type="OrthoDB" id="9797508at2"/>
<dbReference type="NCBIfam" id="TIGR03561">
    <property type="entry name" value="organ_hyd_perox"/>
    <property type="match status" value="1"/>
</dbReference>
<evidence type="ECO:0000313" key="4">
    <source>
        <dbReference type="Proteomes" id="UP000468638"/>
    </source>
</evidence>
<dbReference type="InterPro" id="IPR019953">
    <property type="entry name" value="OHR"/>
</dbReference>
<dbReference type="PANTHER" id="PTHR33797:SF2">
    <property type="entry name" value="ORGANIC HYDROPEROXIDE RESISTANCE PROTEIN-LIKE"/>
    <property type="match status" value="1"/>
</dbReference>
<dbReference type="Proteomes" id="UP000468638">
    <property type="component" value="Unassembled WGS sequence"/>
</dbReference>
<comment type="caution">
    <text evidence="3">The sequence shown here is derived from an EMBL/GenBank/DDBJ whole genome shotgun (WGS) entry which is preliminary data.</text>
</comment>